<protein>
    <recommendedName>
        <fullName evidence="4">Alpha/beta hydrolase</fullName>
    </recommendedName>
</protein>
<feature type="chain" id="PRO_5046827887" description="Alpha/beta hydrolase" evidence="1">
    <location>
        <begin position="26"/>
        <end position="324"/>
    </location>
</feature>
<evidence type="ECO:0000256" key="1">
    <source>
        <dbReference type="SAM" id="SignalP"/>
    </source>
</evidence>
<dbReference type="EMBL" id="JBBYHV010000002">
    <property type="protein sequence ID" value="MEL1251320.1"/>
    <property type="molecule type" value="Genomic_DNA"/>
</dbReference>
<organism evidence="2 3">
    <name type="scientific">Aurantiacibacter gilvus</name>
    <dbReference type="NCBI Taxonomy" id="3139141"/>
    <lineage>
        <taxon>Bacteria</taxon>
        <taxon>Pseudomonadati</taxon>
        <taxon>Pseudomonadota</taxon>
        <taxon>Alphaproteobacteria</taxon>
        <taxon>Sphingomonadales</taxon>
        <taxon>Erythrobacteraceae</taxon>
        <taxon>Aurantiacibacter</taxon>
    </lineage>
</organism>
<dbReference type="Gene3D" id="3.40.50.1820">
    <property type="entry name" value="alpha/beta hydrolase"/>
    <property type="match status" value="1"/>
</dbReference>
<accession>A0ABU9IGH3</accession>
<dbReference type="PANTHER" id="PTHR33428:SF14">
    <property type="entry name" value="CARBOXYLESTERASE TYPE B DOMAIN-CONTAINING PROTEIN"/>
    <property type="match status" value="1"/>
</dbReference>
<proteinExistence type="predicted"/>
<dbReference type="InterPro" id="IPR029058">
    <property type="entry name" value="AB_hydrolase_fold"/>
</dbReference>
<feature type="signal peptide" evidence="1">
    <location>
        <begin position="1"/>
        <end position="25"/>
    </location>
</feature>
<dbReference type="SUPFAM" id="SSF53474">
    <property type="entry name" value="alpha/beta-Hydrolases"/>
    <property type="match status" value="1"/>
</dbReference>
<gene>
    <name evidence="2" type="ORF">AAEO60_11615</name>
</gene>
<keyword evidence="3" id="KW-1185">Reference proteome</keyword>
<reference evidence="2 3" key="1">
    <citation type="submission" date="2024-04" db="EMBL/GenBank/DDBJ databases">
        <title>Aurantiacibacter sp. DGU6 16S ribosomal RNA gene Genome sequencing and assembly.</title>
        <authorList>
            <person name="Park S."/>
        </authorList>
    </citation>
    <scope>NUCLEOTIDE SEQUENCE [LARGE SCALE GENOMIC DNA]</scope>
    <source>
        <strain evidence="2 3">DGU6</strain>
    </source>
</reference>
<keyword evidence="1" id="KW-0732">Signal</keyword>
<dbReference type="RefSeq" id="WP_341673878.1">
    <property type="nucleotide sequence ID" value="NZ_JBBYHV010000002.1"/>
</dbReference>
<evidence type="ECO:0000313" key="2">
    <source>
        <dbReference type="EMBL" id="MEL1251320.1"/>
    </source>
</evidence>
<evidence type="ECO:0008006" key="4">
    <source>
        <dbReference type="Google" id="ProtNLM"/>
    </source>
</evidence>
<name>A0ABU9IGH3_9SPHN</name>
<dbReference type="PANTHER" id="PTHR33428">
    <property type="entry name" value="CHLOROPHYLLASE-2, CHLOROPLASTIC"/>
    <property type="match status" value="1"/>
</dbReference>
<evidence type="ECO:0000313" key="3">
    <source>
        <dbReference type="Proteomes" id="UP001497045"/>
    </source>
</evidence>
<sequence length="324" mass="34320">MRARGIVAAGLAMLAALCLPAGAMAQDGPPDPEAMQRMMEERNRLPNTAGDGPYPAVIEEYDSLPGHVVYRPADMSPFFGGHLPVLAWGNGACADDGTAHRFHLAQIASYGYLVVAAGHWRSGPGAPHPRVQQAMPEGGGLPPPATTAEDVIAGIDWALEQDGNPNSPFYGRVDTDALAVAGHSCGGLQAIELAADPRIDTVLIHNSGIYNNETSPIRGVTVSKDMLSNFHQPVLYVLGGPTDIAHPNGTDDFARVDHVPIMLADLPVGHGGTFGQPMGGAVAHVAVDWLEWQLRGDEVAARTFTGENCRLCSGTEWTLERKGW</sequence>
<dbReference type="Proteomes" id="UP001497045">
    <property type="component" value="Unassembled WGS sequence"/>
</dbReference>
<comment type="caution">
    <text evidence="2">The sequence shown here is derived from an EMBL/GenBank/DDBJ whole genome shotgun (WGS) entry which is preliminary data.</text>
</comment>